<evidence type="ECO:0000313" key="2">
    <source>
        <dbReference type="Proteomes" id="UP000481087"/>
    </source>
</evidence>
<gene>
    <name evidence="1" type="ORF">GQF01_28330</name>
</gene>
<name>A0A6L8V6Y6_9BACL</name>
<organism evidence="1 2">
    <name type="scientific">Paenibacillus silvestris</name>
    <dbReference type="NCBI Taxonomy" id="2606219"/>
    <lineage>
        <taxon>Bacteria</taxon>
        <taxon>Bacillati</taxon>
        <taxon>Bacillota</taxon>
        <taxon>Bacilli</taxon>
        <taxon>Bacillales</taxon>
        <taxon>Paenibacillaceae</taxon>
        <taxon>Paenibacillus</taxon>
    </lineage>
</organism>
<evidence type="ECO:0000313" key="1">
    <source>
        <dbReference type="EMBL" id="MZQ86015.1"/>
    </source>
</evidence>
<dbReference type="RefSeq" id="WP_161410322.1">
    <property type="nucleotide sequence ID" value="NZ_WTUZ01000037.1"/>
</dbReference>
<dbReference type="AlphaFoldDB" id="A0A6L8V6Y6"/>
<proteinExistence type="predicted"/>
<keyword evidence="2" id="KW-1185">Reference proteome</keyword>
<comment type="caution">
    <text evidence="1">The sequence shown here is derived from an EMBL/GenBank/DDBJ whole genome shotgun (WGS) entry which is preliminary data.</text>
</comment>
<accession>A0A6L8V6Y6</accession>
<protein>
    <submittedName>
        <fullName evidence="1">Uncharacterized protein</fullName>
    </submittedName>
</protein>
<reference evidence="1 2" key="1">
    <citation type="submission" date="2019-12" db="EMBL/GenBank/DDBJ databases">
        <title>Paenibacillus sp. nov. sp. isolated from soil.</title>
        <authorList>
            <person name="Kim J."/>
            <person name="Jeong S.E."/>
            <person name="Jung H.S."/>
            <person name="Jeon C.O."/>
        </authorList>
    </citation>
    <scope>NUCLEOTIDE SEQUENCE [LARGE SCALE GENOMIC DNA]</scope>
    <source>
        <strain evidence="1 2">5J-6</strain>
    </source>
</reference>
<dbReference type="EMBL" id="WTUZ01000037">
    <property type="protein sequence ID" value="MZQ86015.1"/>
    <property type="molecule type" value="Genomic_DNA"/>
</dbReference>
<sequence length="258" mass="30816">MICMALLAHQDEQALRNQIRNIRKYNPQDVQIVFYNGGQDENFGKKVCEDEKVMYCPYSRPLKQRTSGRFFYDVMRFLEDKKIAYEYLVYLEYDIMFVNSGFREYLLSKMEGYDCLVKILRKEEDPKKASWPPAKDMWKDWERWKTVFGSNSFYRTSSPMSVFRHGIIKQMLAGLNKKRLEHLFDTSSIPCLGEMFYITLVKKYGGKCKIYGDNTKRFLRFRPSITRKEIKEAKSRPDVMFVHPVKDAEVRDWIFNQP</sequence>
<dbReference type="Proteomes" id="UP000481087">
    <property type="component" value="Unassembled WGS sequence"/>
</dbReference>